<dbReference type="InterPro" id="IPR011059">
    <property type="entry name" value="Metal-dep_hydrolase_composite"/>
</dbReference>
<dbReference type="AlphaFoldDB" id="A0A1M6N8R2"/>
<dbReference type="GO" id="GO:0016810">
    <property type="term" value="F:hydrolase activity, acting on carbon-nitrogen (but not peptide) bonds"/>
    <property type="evidence" value="ECO:0007669"/>
    <property type="project" value="InterPro"/>
</dbReference>
<dbReference type="EMBL" id="FQZX01000001">
    <property type="protein sequence ID" value="SHJ92098.1"/>
    <property type="molecule type" value="Genomic_DNA"/>
</dbReference>
<reference evidence="3" key="1">
    <citation type="submission" date="2016-11" db="EMBL/GenBank/DDBJ databases">
        <authorList>
            <person name="Varghese N."/>
            <person name="Submissions S."/>
        </authorList>
    </citation>
    <scope>NUCLEOTIDE SEQUENCE [LARGE SCALE GENOMIC DNA]</scope>
    <source>
        <strain evidence="3">DSM 16478</strain>
    </source>
</reference>
<dbReference type="RefSeq" id="WP_073243427.1">
    <property type="nucleotide sequence ID" value="NZ_FQZX01000001.1"/>
</dbReference>
<dbReference type="InterPro" id="IPR032466">
    <property type="entry name" value="Metal_Hydrolase"/>
</dbReference>
<organism evidence="2 3">
    <name type="scientific">Maribacter aquivivus</name>
    <dbReference type="NCBI Taxonomy" id="228958"/>
    <lineage>
        <taxon>Bacteria</taxon>
        <taxon>Pseudomonadati</taxon>
        <taxon>Bacteroidota</taxon>
        <taxon>Flavobacteriia</taxon>
        <taxon>Flavobacteriales</taxon>
        <taxon>Flavobacteriaceae</taxon>
        <taxon>Maribacter</taxon>
    </lineage>
</organism>
<dbReference type="Pfam" id="PF07969">
    <property type="entry name" value="Amidohydro_3"/>
    <property type="match status" value="1"/>
</dbReference>
<dbReference type="Gene3D" id="3.20.20.140">
    <property type="entry name" value="Metal-dependent hydrolases"/>
    <property type="match status" value="1"/>
</dbReference>
<dbReference type="PROSITE" id="PS51257">
    <property type="entry name" value="PROKAR_LIPOPROTEIN"/>
    <property type="match status" value="1"/>
</dbReference>
<dbReference type="Gene3D" id="3.10.310.70">
    <property type="match status" value="1"/>
</dbReference>
<feature type="domain" description="Amidohydrolase 3" evidence="1">
    <location>
        <begin position="75"/>
        <end position="542"/>
    </location>
</feature>
<dbReference type="SUPFAM" id="SSF51556">
    <property type="entry name" value="Metallo-dependent hydrolases"/>
    <property type="match status" value="1"/>
</dbReference>
<dbReference type="STRING" id="228958.SAMN04488007_1952"/>
<dbReference type="InterPro" id="IPR033932">
    <property type="entry name" value="YtcJ-like"/>
</dbReference>
<sequence length="552" mass="61104">MKKQLFFLLVTTLFVCSCSTDSVKADLIITNANIWTGNTDSPKAEAMAVKADTILAIGSLDDIHKLKGSDTEIKDVGGKFITPGFIDTHVHLLMGGNSLLSVQLRDANTKQEFIDRISGFTNMIKPGQWIVEGNWDHTLWGGELPNKDWIDEFTGDNPVAIYRMDGHMILANSAALKIAGIDKNSADVENGEIVKNADGTPTGILKSEAMYLVLNKIPKLTDSEKEEALNAAQDYLVSQGVTTVHDVDSLGGYKILDKMNSNKQLKVRVYAADPLKYWKTVSKDTKDIKWLKNGLMKGFVDGSLGSHTAAFDEPYSDKQDDNGLFIVDVDSLNSWISSADKKQLQITVHAIGDRANSTILNIYDSVVQNNGKHDRRLRIEHAQHLNIEDINRFSKLDVITSMQPYHAIDDGRWAEELIGPERIKTTYAFKSLLDANTTMVFGSDWPVAPASPLYGMYAAVTRRTLDGNNSDGWVPEQKINVEQALTAYTKDAAYSSFDEDIKGTLEPGKLADFVILSENLLQVEPTTLKDVKVLETYVGGKRMFSSNLDINK</sequence>
<dbReference type="InterPro" id="IPR013108">
    <property type="entry name" value="Amidohydro_3"/>
</dbReference>
<dbReference type="PANTHER" id="PTHR22642">
    <property type="entry name" value="IMIDAZOLONEPROPIONASE"/>
    <property type="match status" value="1"/>
</dbReference>
<evidence type="ECO:0000313" key="2">
    <source>
        <dbReference type="EMBL" id="SHJ92098.1"/>
    </source>
</evidence>
<evidence type="ECO:0000259" key="1">
    <source>
        <dbReference type="Pfam" id="PF07969"/>
    </source>
</evidence>
<dbReference type="CDD" id="cd01300">
    <property type="entry name" value="YtcJ_like"/>
    <property type="match status" value="1"/>
</dbReference>
<protein>
    <recommendedName>
        <fullName evidence="1">Amidohydrolase 3 domain-containing protein</fullName>
    </recommendedName>
</protein>
<name>A0A1M6N8R2_9FLAO</name>
<keyword evidence="3" id="KW-1185">Reference proteome</keyword>
<dbReference type="OrthoDB" id="9767366at2"/>
<evidence type="ECO:0000313" key="3">
    <source>
        <dbReference type="Proteomes" id="UP000184314"/>
    </source>
</evidence>
<dbReference type="PANTHER" id="PTHR22642:SF2">
    <property type="entry name" value="PROTEIN LONG AFTER FAR-RED 3"/>
    <property type="match status" value="1"/>
</dbReference>
<dbReference type="SUPFAM" id="SSF51338">
    <property type="entry name" value="Composite domain of metallo-dependent hydrolases"/>
    <property type="match status" value="1"/>
</dbReference>
<dbReference type="Gene3D" id="2.30.40.10">
    <property type="entry name" value="Urease, subunit C, domain 1"/>
    <property type="match status" value="1"/>
</dbReference>
<gene>
    <name evidence="2" type="ORF">SAMN04488007_1952</name>
</gene>
<accession>A0A1M6N8R2</accession>
<proteinExistence type="predicted"/>
<dbReference type="Proteomes" id="UP000184314">
    <property type="component" value="Unassembled WGS sequence"/>
</dbReference>